<dbReference type="InterPro" id="IPR046335">
    <property type="entry name" value="LacI/GalR-like_sensor"/>
</dbReference>
<proteinExistence type="predicted"/>
<dbReference type="RefSeq" id="WP_220104753.1">
    <property type="nucleotide sequence ID" value="NZ_JAHZSS010000018.1"/>
</dbReference>
<comment type="caution">
    <text evidence="6">The sequence shown here is derived from an EMBL/GenBank/DDBJ whole genome shotgun (WGS) entry which is preliminary data.</text>
</comment>
<reference evidence="6" key="1">
    <citation type="submission" date="2021-07" db="EMBL/GenBank/DDBJ databases">
        <title>Neiella marina sp. nov., isolated from the intestinal content of sea cucumber Apostichopus japonicus.</title>
        <authorList>
            <person name="Bai X."/>
        </authorList>
    </citation>
    <scope>NUCLEOTIDE SEQUENCE</scope>
    <source>
        <strain evidence="6">126</strain>
    </source>
</reference>
<dbReference type="PANTHER" id="PTHR30146">
    <property type="entry name" value="LACI-RELATED TRANSCRIPTIONAL REPRESSOR"/>
    <property type="match status" value="1"/>
</dbReference>
<dbReference type="Gene3D" id="1.10.260.40">
    <property type="entry name" value="lambda repressor-like DNA-binding domains"/>
    <property type="match status" value="1"/>
</dbReference>
<keyword evidence="1" id="KW-0678">Repressor</keyword>
<dbReference type="Pfam" id="PF00356">
    <property type="entry name" value="LacI"/>
    <property type="match status" value="1"/>
</dbReference>
<name>A0ABS7EIL3_9GAMM</name>
<protein>
    <submittedName>
        <fullName evidence="6">LacI family transcriptional regulator</fullName>
    </submittedName>
</protein>
<gene>
    <name evidence="6" type="ORF">K0504_13850</name>
</gene>
<dbReference type="Proteomes" id="UP001166251">
    <property type="component" value="Unassembled WGS sequence"/>
</dbReference>
<keyword evidence="7" id="KW-1185">Reference proteome</keyword>
<sequence length="338" mass="37077">MAKVGIKDIARIANVSLATVSRTLRTPDLVQETTRQRVLDAVAASGYKPNRMGMNLRTQRTGNIMAIIPDITNPFNAGLIRAIEEAASNLGYAVLLGDTQSSPEREKQYVDLVEAGQADGMLYFSGRNPFDFDPEKPIAEQIPTMVNSNEELDFDGIDKVMLDNVQAGRDAVQHLLDLGHTRIAAITGPLNTQSAQSRMQGYQQALLDAGIELDDKLVIEGDYQIDSGVEGTERLLRLKTRPTAIFCFNDDMAIGAINVLKSNDYRVPEDMSVLGFDDILYSTYVRPALTTVAQPVEEIGRICAEKLIARLQGDESPPEKTFVAHKLIVRESTGPAPK</sequence>
<evidence type="ECO:0000256" key="1">
    <source>
        <dbReference type="ARBA" id="ARBA00022491"/>
    </source>
</evidence>
<keyword evidence="2" id="KW-0805">Transcription regulation</keyword>
<evidence type="ECO:0000313" key="7">
    <source>
        <dbReference type="Proteomes" id="UP001166251"/>
    </source>
</evidence>
<dbReference type="InterPro" id="IPR010982">
    <property type="entry name" value="Lambda_DNA-bd_dom_sf"/>
</dbReference>
<dbReference type="Gene3D" id="3.40.50.2300">
    <property type="match status" value="2"/>
</dbReference>
<dbReference type="InterPro" id="IPR028082">
    <property type="entry name" value="Peripla_BP_I"/>
</dbReference>
<dbReference type="SUPFAM" id="SSF47413">
    <property type="entry name" value="lambda repressor-like DNA-binding domains"/>
    <property type="match status" value="1"/>
</dbReference>
<evidence type="ECO:0000259" key="5">
    <source>
        <dbReference type="PROSITE" id="PS50932"/>
    </source>
</evidence>
<dbReference type="SUPFAM" id="SSF53822">
    <property type="entry name" value="Periplasmic binding protein-like I"/>
    <property type="match status" value="1"/>
</dbReference>
<evidence type="ECO:0000256" key="4">
    <source>
        <dbReference type="ARBA" id="ARBA00023163"/>
    </source>
</evidence>
<dbReference type="Pfam" id="PF13377">
    <property type="entry name" value="Peripla_BP_3"/>
    <property type="match status" value="1"/>
</dbReference>
<keyword evidence="3" id="KW-0238">DNA-binding</keyword>
<evidence type="ECO:0000256" key="3">
    <source>
        <dbReference type="ARBA" id="ARBA00023125"/>
    </source>
</evidence>
<dbReference type="PANTHER" id="PTHR30146:SF148">
    <property type="entry name" value="HTH-TYPE TRANSCRIPTIONAL REPRESSOR PURR-RELATED"/>
    <property type="match status" value="1"/>
</dbReference>
<dbReference type="SMART" id="SM00354">
    <property type="entry name" value="HTH_LACI"/>
    <property type="match status" value="1"/>
</dbReference>
<accession>A0ABS7EIL3</accession>
<evidence type="ECO:0000256" key="2">
    <source>
        <dbReference type="ARBA" id="ARBA00023015"/>
    </source>
</evidence>
<feature type="domain" description="HTH lacI-type" evidence="5">
    <location>
        <begin position="4"/>
        <end position="58"/>
    </location>
</feature>
<evidence type="ECO:0000313" key="6">
    <source>
        <dbReference type="EMBL" id="MBW8192120.1"/>
    </source>
</evidence>
<keyword evidence="4" id="KW-0804">Transcription</keyword>
<dbReference type="InterPro" id="IPR000843">
    <property type="entry name" value="HTH_LacI"/>
</dbReference>
<dbReference type="PROSITE" id="PS50932">
    <property type="entry name" value="HTH_LACI_2"/>
    <property type="match status" value="1"/>
</dbReference>
<dbReference type="CDD" id="cd06284">
    <property type="entry name" value="PBP1_LacI-like"/>
    <property type="match status" value="1"/>
</dbReference>
<dbReference type="CDD" id="cd01392">
    <property type="entry name" value="HTH_LacI"/>
    <property type="match status" value="1"/>
</dbReference>
<organism evidence="6 7">
    <name type="scientific">Neiella holothuriorum</name>
    <dbReference type="NCBI Taxonomy" id="2870530"/>
    <lineage>
        <taxon>Bacteria</taxon>
        <taxon>Pseudomonadati</taxon>
        <taxon>Pseudomonadota</taxon>
        <taxon>Gammaproteobacteria</taxon>
        <taxon>Alteromonadales</taxon>
        <taxon>Echinimonadaceae</taxon>
        <taxon>Neiella</taxon>
    </lineage>
</organism>
<dbReference type="EMBL" id="JAHZSS010000018">
    <property type="protein sequence ID" value="MBW8192120.1"/>
    <property type="molecule type" value="Genomic_DNA"/>
</dbReference>